<evidence type="ECO:0000313" key="4">
    <source>
        <dbReference type="Proteomes" id="UP000298663"/>
    </source>
</evidence>
<feature type="transmembrane region" description="Helical" evidence="1">
    <location>
        <begin position="371"/>
        <end position="393"/>
    </location>
</feature>
<protein>
    <submittedName>
        <fullName evidence="3">Uncharacterized protein</fullName>
    </submittedName>
</protein>
<keyword evidence="2" id="KW-0732">Signal</keyword>
<evidence type="ECO:0000256" key="2">
    <source>
        <dbReference type="SAM" id="SignalP"/>
    </source>
</evidence>
<dbReference type="Proteomes" id="UP000298663">
    <property type="component" value="Unassembled WGS sequence"/>
</dbReference>
<dbReference type="EMBL" id="AZBU02000010">
    <property type="protein sequence ID" value="TKR63360.1"/>
    <property type="molecule type" value="Genomic_DNA"/>
</dbReference>
<sequence length="397" mass="45569">MFVAFFALLLLLEAGGSNALTVGSGKGRKEYPKCDLSHLINYHYFVVTCQGFFRVSLEGHTYETMNEEIDARITEELQLIQVMNAREARADLANLNVTQSPEATTTIDPRKDCMLVKTFYDVSTEGLLFMNYPKTSGAVRHKLFDPNEHNGTFVPFPFGPNCSGSTYLGPAHRSYSKLPKGKKSPICDPQKYTYDMHRKVFMHPRNNHTIDLNGNHKNVPATCAKRNKTKEAMAKEWKNFMLARFDPTAKKNFSRPLYLNSKGFSSRDKYYLTQTYKGYSLRNYRTKNGTYYHLLHIRSSQNEAAFRNGKAKKYRNEKICVLRKYNEALGEQLANYMLPRDPSVYSKTEYDLDHRKFVETKQREMDEKAAASIQASVVILILTSVQFSVLYGFRCGL</sequence>
<dbReference type="AlphaFoldDB" id="A0A4U5M3N2"/>
<evidence type="ECO:0000256" key="1">
    <source>
        <dbReference type="SAM" id="Phobius"/>
    </source>
</evidence>
<keyword evidence="1" id="KW-0472">Membrane</keyword>
<reference evidence="3 4" key="1">
    <citation type="journal article" date="2015" name="Genome Biol.">
        <title>Comparative genomics of Steinernema reveals deeply conserved gene regulatory networks.</title>
        <authorList>
            <person name="Dillman A.R."/>
            <person name="Macchietto M."/>
            <person name="Porter C.F."/>
            <person name="Rogers A."/>
            <person name="Williams B."/>
            <person name="Antoshechkin I."/>
            <person name="Lee M.M."/>
            <person name="Goodwin Z."/>
            <person name="Lu X."/>
            <person name="Lewis E.E."/>
            <person name="Goodrich-Blair H."/>
            <person name="Stock S.P."/>
            <person name="Adams B.J."/>
            <person name="Sternberg P.W."/>
            <person name="Mortazavi A."/>
        </authorList>
    </citation>
    <scope>NUCLEOTIDE SEQUENCE [LARGE SCALE GENOMIC DNA]</scope>
    <source>
        <strain evidence="3 4">ALL</strain>
    </source>
</reference>
<name>A0A4U5M3N2_STECR</name>
<gene>
    <name evidence="3" type="ORF">L596_027200</name>
</gene>
<keyword evidence="4" id="KW-1185">Reference proteome</keyword>
<feature type="chain" id="PRO_5020701467" evidence="2">
    <location>
        <begin position="20"/>
        <end position="397"/>
    </location>
</feature>
<keyword evidence="1" id="KW-0812">Transmembrane</keyword>
<accession>A0A4U5M3N2</accession>
<reference evidence="3 4" key="2">
    <citation type="journal article" date="2019" name="G3 (Bethesda)">
        <title>Hybrid Assembly of the Genome of the Entomopathogenic Nematode Steinernema carpocapsae Identifies the X-Chromosome.</title>
        <authorList>
            <person name="Serra L."/>
            <person name="Macchietto M."/>
            <person name="Macias-Munoz A."/>
            <person name="McGill C.J."/>
            <person name="Rodriguez I.M."/>
            <person name="Rodriguez B."/>
            <person name="Murad R."/>
            <person name="Mortazavi A."/>
        </authorList>
    </citation>
    <scope>NUCLEOTIDE SEQUENCE [LARGE SCALE GENOMIC DNA]</scope>
    <source>
        <strain evidence="3 4">ALL</strain>
    </source>
</reference>
<comment type="caution">
    <text evidence="3">The sequence shown here is derived from an EMBL/GenBank/DDBJ whole genome shotgun (WGS) entry which is preliminary data.</text>
</comment>
<keyword evidence="1" id="KW-1133">Transmembrane helix</keyword>
<feature type="signal peptide" evidence="2">
    <location>
        <begin position="1"/>
        <end position="19"/>
    </location>
</feature>
<evidence type="ECO:0000313" key="3">
    <source>
        <dbReference type="EMBL" id="TKR63360.1"/>
    </source>
</evidence>
<proteinExistence type="predicted"/>
<organism evidence="3 4">
    <name type="scientific">Steinernema carpocapsae</name>
    <name type="common">Entomopathogenic nematode</name>
    <dbReference type="NCBI Taxonomy" id="34508"/>
    <lineage>
        <taxon>Eukaryota</taxon>
        <taxon>Metazoa</taxon>
        <taxon>Ecdysozoa</taxon>
        <taxon>Nematoda</taxon>
        <taxon>Chromadorea</taxon>
        <taxon>Rhabditida</taxon>
        <taxon>Tylenchina</taxon>
        <taxon>Panagrolaimomorpha</taxon>
        <taxon>Strongyloidoidea</taxon>
        <taxon>Steinernematidae</taxon>
        <taxon>Steinernema</taxon>
    </lineage>
</organism>